<dbReference type="Pfam" id="PF13545">
    <property type="entry name" value="HTH_Crp_2"/>
    <property type="match status" value="1"/>
</dbReference>
<evidence type="ECO:0000259" key="4">
    <source>
        <dbReference type="PROSITE" id="PS50042"/>
    </source>
</evidence>
<organism evidence="6 7">
    <name type="scientific">Roseburia faecis</name>
    <dbReference type="NCBI Taxonomy" id="301302"/>
    <lineage>
        <taxon>Bacteria</taxon>
        <taxon>Bacillati</taxon>
        <taxon>Bacillota</taxon>
        <taxon>Clostridia</taxon>
        <taxon>Lachnospirales</taxon>
        <taxon>Lachnospiraceae</taxon>
        <taxon>Roseburia</taxon>
    </lineage>
</organism>
<keyword evidence="1" id="KW-0805">Transcription regulation</keyword>
<keyword evidence="7" id="KW-1185">Reference proteome</keyword>
<keyword evidence="2" id="KW-0238">DNA-binding</keyword>
<dbReference type="InterPro" id="IPR018490">
    <property type="entry name" value="cNMP-bd_dom_sf"/>
</dbReference>
<dbReference type="PROSITE" id="PS51063">
    <property type="entry name" value="HTH_CRP_2"/>
    <property type="match status" value="1"/>
</dbReference>
<evidence type="ECO:0000259" key="5">
    <source>
        <dbReference type="PROSITE" id="PS51063"/>
    </source>
</evidence>
<gene>
    <name evidence="6" type="ORF">M72_20191</name>
</gene>
<dbReference type="CDD" id="cd00038">
    <property type="entry name" value="CAP_ED"/>
    <property type="match status" value="1"/>
</dbReference>
<dbReference type="Pfam" id="PF00027">
    <property type="entry name" value="cNMP_binding"/>
    <property type="match status" value="1"/>
</dbReference>
<dbReference type="RefSeq" id="WP_055066815.1">
    <property type="nucleotide sequence ID" value="NZ_CP173697.1"/>
</dbReference>
<dbReference type="GO" id="GO:0003677">
    <property type="term" value="F:DNA binding"/>
    <property type="evidence" value="ECO:0007669"/>
    <property type="project" value="UniProtKB-KW"/>
</dbReference>
<proteinExistence type="predicted"/>
<feature type="domain" description="Cyclic nucleotide-binding" evidence="4">
    <location>
        <begin position="26"/>
        <end position="107"/>
    </location>
</feature>
<dbReference type="InterPro" id="IPR000595">
    <property type="entry name" value="cNMP-bd_dom"/>
</dbReference>
<dbReference type="AlphaFoldDB" id="A0A0M6W9V9"/>
<dbReference type="EMBL" id="CVRR01000004">
    <property type="protein sequence ID" value="CRL32354.1"/>
    <property type="molecule type" value="Genomic_DNA"/>
</dbReference>
<feature type="domain" description="HTH crp-type" evidence="5">
    <location>
        <begin position="148"/>
        <end position="216"/>
    </location>
</feature>
<protein>
    <submittedName>
        <fullName evidence="6">Crp/Fnr family transcriptional regulator</fullName>
    </submittedName>
</protein>
<dbReference type="OrthoDB" id="9774616at2"/>
<dbReference type="InterPro" id="IPR036390">
    <property type="entry name" value="WH_DNA-bd_sf"/>
</dbReference>
<dbReference type="InterPro" id="IPR012318">
    <property type="entry name" value="HTH_CRP"/>
</dbReference>
<dbReference type="SUPFAM" id="SSF51206">
    <property type="entry name" value="cAMP-binding domain-like"/>
    <property type="match status" value="1"/>
</dbReference>
<evidence type="ECO:0000256" key="3">
    <source>
        <dbReference type="ARBA" id="ARBA00023163"/>
    </source>
</evidence>
<evidence type="ECO:0000256" key="1">
    <source>
        <dbReference type="ARBA" id="ARBA00023015"/>
    </source>
</evidence>
<reference evidence="7" key="1">
    <citation type="submission" date="2015-05" db="EMBL/GenBank/DDBJ databases">
        <authorList>
            <consortium name="Pathogen Informatics"/>
        </authorList>
    </citation>
    <scope>NUCLEOTIDE SEQUENCE [LARGE SCALE GENOMIC DNA]</scope>
    <source>
        <strain evidence="7">M72</strain>
    </source>
</reference>
<keyword evidence="3" id="KW-0804">Transcription</keyword>
<accession>A0A0M6W9V9</accession>
<dbReference type="STRING" id="301302.ERS852420_00273"/>
<dbReference type="GO" id="GO:0006355">
    <property type="term" value="P:regulation of DNA-templated transcription"/>
    <property type="evidence" value="ECO:0007669"/>
    <property type="project" value="InterPro"/>
</dbReference>
<evidence type="ECO:0000256" key="2">
    <source>
        <dbReference type="ARBA" id="ARBA00023125"/>
    </source>
</evidence>
<dbReference type="SUPFAM" id="SSF46785">
    <property type="entry name" value="Winged helix' DNA-binding domain"/>
    <property type="match status" value="1"/>
</dbReference>
<dbReference type="Gene3D" id="2.60.120.10">
    <property type="entry name" value="Jelly Rolls"/>
    <property type="match status" value="1"/>
</dbReference>
<dbReference type="InterPro" id="IPR014710">
    <property type="entry name" value="RmlC-like_jellyroll"/>
</dbReference>
<name>A0A0M6W9V9_9FIRM</name>
<sequence length="230" mass="25933">MIYLKNPLCLGMEESEYKEMLALGGMRQKHFEKNEVILSAGCTTHEIGLVLSGSVNIENLDLWGSKSILSNIGAGQVFGETYAFFRETLMVDAVAAQQTDILFWNLDILVHTPHPASTWQPKFIRNLLQISLRKNLALSQRIFCTTPKTIRGRLLVYLSNQAAKAGSNYFKIPFDRQGLADYLNVDRSALSKELGKMRDEGILTTRKNAFTLYGLSHEPLLYVSFPKAFH</sequence>
<dbReference type="Proteomes" id="UP000049979">
    <property type="component" value="Unassembled WGS sequence"/>
</dbReference>
<evidence type="ECO:0000313" key="6">
    <source>
        <dbReference type="EMBL" id="CRL32354.1"/>
    </source>
</evidence>
<evidence type="ECO:0000313" key="7">
    <source>
        <dbReference type="Proteomes" id="UP000049979"/>
    </source>
</evidence>
<dbReference type="PROSITE" id="PS50042">
    <property type="entry name" value="CNMP_BINDING_3"/>
    <property type="match status" value="1"/>
</dbReference>